<organism evidence="2 3">
    <name type="scientific">Allostreptomyces psammosilenae</name>
    <dbReference type="NCBI Taxonomy" id="1892865"/>
    <lineage>
        <taxon>Bacteria</taxon>
        <taxon>Bacillati</taxon>
        <taxon>Actinomycetota</taxon>
        <taxon>Actinomycetes</taxon>
        <taxon>Kitasatosporales</taxon>
        <taxon>Streptomycetaceae</taxon>
        <taxon>Allostreptomyces</taxon>
    </lineage>
</organism>
<sequence>MGDDVTIGPFDLAWRADEAIAVQTVAFGLDAEEAAVRRSIVERHAFAAGVRALAAETTGDDGVRRMVGFAYGMPNDPGQWWSTIIRPHLEREGNGHWLDDAFAVTELHVLPDFQHRGIGRTLLLSLLDGVAQRRGILSAVDEETPARRLYRGLGWRDLARRVPFPGTTRVYAVMGVELPLRPPRPPARGVGGG</sequence>
<gene>
    <name evidence="2" type="ORF">FHU37_005465</name>
</gene>
<dbReference type="InterPro" id="IPR016181">
    <property type="entry name" value="Acyl_CoA_acyltransferase"/>
</dbReference>
<evidence type="ECO:0000259" key="1">
    <source>
        <dbReference type="Pfam" id="PF13508"/>
    </source>
</evidence>
<dbReference type="SUPFAM" id="SSF55729">
    <property type="entry name" value="Acyl-CoA N-acyltransferases (Nat)"/>
    <property type="match status" value="1"/>
</dbReference>
<dbReference type="EMBL" id="JACBZD010000002">
    <property type="protein sequence ID" value="NYI08436.1"/>
    <property type="molecule type" value="Genomic_DNA"/>
</dbReference>
<proteinExistence type="predicted"/>
<name>A0A853A1J5_9ACTN</name>
<dbReference type="GO" id="GO:0005840">
    <property type="term" value="C:ribosome"/>
    <property type="evidence" value="ECO:0007669"/>
    <property type="project" value="UniProtKB-KW"/>
</dbReference>
<keyword evidence="2" id="KW-0689">Ribosomal protein</keyword>
<dbReference type="Proteomes" id="UP000567795">
    <property type="component" value="Unassembled WGS sequence"/>
</dbReference>
<dbReference type="AlphaFoldDB" id="A0A853A1J5"/>
<reference evidence="2 3" key="1">
    <citation type="submission" date="2020-07" db="EMBL/GenBank/DDBJ databases">
        <title>Sequencing the genomes of 1000 actinobacteria strains.</title>
        <authorList>
            <person name="Klenk H.-P."/>
        </authorList>
    </citation>
    <scope>NUCLEOTIDE SEQUENCE [LARGE SCALE GENOMIC DNA]</scope>
    <source>
        <strain evidence="2 3">DSM 42178</strain>
    </source>
</reference>
<dbReference type="Pfam" id="PF13508">
    <property type="entry name" value="Acetyltransf_7"/>
    <property type="match status" value="1"/>
</dbReference>
<dbReference type="GO" id="GO:0016747">
    <property type="term" value="F:acyltransferase activity, transferring groups other than amino-acyl groups"/>
    <property type="evidence" value="ECO:0007669"/>
    <property type="project" value="InterPro"/>
</dbReference>
<keyword evidence="3" id="KW-1185">Reference proteome</keyword>
<comment type="caution">
    <text evidence="2">The sequence shown here is derived from an EMBL/GenBank/DDBJ whole genome shotgun (WGS) entry which is preliminary data.</text>
</comment>
<dbReference type="RefSeq" id="WP_179817249.1">
    <property type="nucleotide sequence ID" value="NZ_JACBZD010000002.1"/>
</dbReference>
<feature type="domain" description="N-acetyltransferase" evidence="1">
    <location>
        <begin position="104"/>
        <end position="156"/>
    </location>
</feature>
<dbReference type="Gene3D" id="3.40.630.30">
    <property type="match status" value="1"/>
</dbReference>
<evidence type="ECO:0000313" key="2">
    <source>
        <dbReference type="EMBL" id="NYI08436.1"/>
    </source>
</evidence>
<dbReference type="InterPro" id="IPR000182">
    <property type="entry name" value="GNAT_dom"/>
</dbReference>
<accession>A0A853A1J5</accession>
<keyword evidence="2" id="KW-0687">Ribonucleoprotein</keyword>
<protein>
    <submittedName>
        <fullName evidence="2">Ribosomal protein S18 acetylase RimI-like enzyme</fullName>
    </submittedName>
</protein>
<evidence type="ECO:0000313" key="3">
    <source>
        <dbReference type="Proteomes" id="UP000567795"/>
    </source>
</evidence>